<evidence type="ECO:0000256" key="1">
    <source>
        <dbReference type="SAM" id="Phobius"/>
    </source>
</evidence>
<evidence type="ECO:0008006" key="4">
    <source>
        <dbReference type="Google" id="ProtNLM"/>
    </source>
</evidence>
<dbReference type="EMBL" id="JNAH01000004">
    <property type="protein sequence ID" value="KGF87968.1"/>
    <property type="molecule type" value="Genomic_DNA"/>
</dbReference>
<keyword evidence="1" id="KW-0812">Transmembrane</keyword>
<evidence type="ECO:0000313" key="2">
    <source>
        <dbReference type="EMBL" id="KGF87968.1"/>
    </source>
</evidence>
<dbReference type="RefSeq" id="WP_032524487.1">
    <property type="nucleotide sequence ID" value="NZ_CP138934.1"/>
</dbReference>
<keyword evidence="1" id="KW-1133">Transmembrane helix</keyword>
<sequence>MLIPINSSQISKLIPAVGTGSQFKYALGNPRKILQRVIVSSIGGFISLIISSTGDQTNNFWLFLCVGFFLYIIWGPILESSRKNLQLRKYKFFSLFDGYVSDIYKTEKIESSREQSNRQGRLEVIENKRTWLVLELEDEDGYLEKLSFPMENKHSQIRVGSSIRCLITSDNRNFDRDFYLTDAWLPEINLWVGEYPYLLRPAFEEICYIYLNK</sequence>
<evidence type="ECO:0000313" key="3">
    <source>
        <dbReference type="Proteomes" id="UP000030598"/>
    </source>
</evidence>
<comment type="caution">
    <text evidence="2">The sequence shown here is derived from an EMBL/GenBank/DDBJ whole genome shotgun (WGS) entry which is preliminary data.</text>
</comment>
<keyword evidence="1" id="KW-0472">Membrane</keyword>
<dbReference type="OrthoDB" id="459934at2"/>
<dbReference type="Proteomes" id="UP000030598">
    <property type="component" value="Unassembled WGS sequence"/>
</dbReference>
<feature type="transmembrane region" description="Helical" evidence="1">
    <location>
        <begin position="33"/>
        <end position="54"/>
    </location>
</feature>
<protein>
    <recommendedName>
        <fullName evidence="4">Phosphate ABC transporter permease</fullName>
    </recommendedName>
</protein>
<reference evidence="3" key="1">
    <citation type="journal article" date="2014" name="Sci. Data">
        <title>Genomes of diverse isolates of the marine cyanobacterium Prochlorococcus.</title>
        <authorList>
            <person name="Biller S."/>
            <person name="Berube P."/>
            <person name="Thompson J."/>
            <person name="Kelly L."/>
            <person name="Roggensack S."/>
            <person name="Awad L."/>
            <person name="Roache-Johnson K."/>
            <person name="Ding H."/>
            <person name="Giovannoni S.J."/>
            <person name="Moore L.R."/>
            <person name="Chisholm S.W."/>
        </authorList>
    </citation>
    <scope>NUCLEOTIDE SEQUENCE [LARGE SCALE GENOMIC DNA]</scope>
    <source>
        <strain evidence="3">GP2</strain>
    </source>
</reference>
<accession>A0A0A1ZID6</accession>
<dbReference type="eggNOG" id="ENOG502ZBTP">
    <property type="taxonomic scope" value="Bacteria"/>
</dbReference>
<proteinExistence type="predicted"/>
<gene>
    <name evidence="2" type="ORF">EU91_1006</name>
</gene>
<name>A0A0A1ZID6_PROMR</name>
<dbReference type="STRING" id="59925.EU91_1006"/>
<feature type="transmembrane region" description="Helical" evidence="1">
    <location>
        <begin position="60"/>
        <end position="78"/>
    </location>
</feature>
<dbReference type="AlphaFoldDB" id="A0A0A1ZID6"/>
<organism evidence="2 3">
    <name type="scientific">Prochlorococcus marinus str. GP2</name>
    <dbReference type="NCBI Taxonomy" id="59925"/>
    <lineage>
        <taxon>Bacteria</taxon>
        <taxon>Bacillati</taxon>
        <taxon>Cyanobacteriota</taxon>
        <taxon>Cyanophyceae</taxon>
        <taxon>Synechococcales</taxon>
        <taxon>Prochlorococcaceae</taxon>
        <taxon>Prochlorococcus</taxon>
    </lineage>
</organism>